<evidence type="ECO:0000313" key="2">
    <source>
        <dbReference type="Proteomes" id="UP001084197"/>
    </source>
</evidence>
<organism evidence="1 2">
    <name type="scientific">Natronobacillus azotifigens</name>
    <dbReference type="NCBI Taxonomy" id="472978"/>
    <lineage>
        <taxon>Bacteria</taxon>
        <taxon>Bacillati</taxon>
        <taxon>Bacillota</taxon>
        <taxon>Bacilli</taxon>
        <taxon>Bacillales</taxon>
        <taxon>Bacillaceae</taxon>
        <taxon>Natronobacillus</taxon>
    </lineage>
</organism>
<comment type="caution">
    <text evidence="1">The sequence shown here is derived from an EMBL/GenBank/DDBJ whole genome shotgun (WGS) entry which is preliminary data.</text>
</comment>
<gene>
    <name evidence="1" type="ORF">OWO01_10445</name>
</gene>
<name>A0A9J6RE37_9BACI</name>
<evidence type="ECO:0000313" key="1">
    <source>
        <dbReference type="EMBL" id="MCZ0703638.1"/>
    </source>
</evidence>
<dbReference type="Proteomes" id="UP001084197">
    <property type="component" value="Unassembled WGS sequence"/>
</dbReference>
<dbReference type="RefSeq" id="WP_268780403.1">
    <property type="nucleotide sequence ID" value="NZ_JAPRAT010000020.1"/>
</dbReference>
<keyword evidence="2" id="KW-1185">Reference proteome</keyword>
<accession>A0A9J6RE37</accession>
<sequence>MKNRLVVCIILCLVTVFILIPQVSLEVNARQLDSSLDEYVNELVRMQPGITKTEVEEAVAPSAKMLNRTEEEIAKESLNELHKAFLENIKELEQTNDDSLVSTINLIRTEMF</sequence>
<protein>
    <submittedName>
        <fullName evidence="1">Uncharacterized protein</fullName>
    </submittedName>
</protein>
<reference evidence="1" key="1">
    <citation type="submission" date="2022-11" db="EMBL/GenBank/DDBJ databases">
        <title>WGS of Natronobacillus azotifigens 24KS-1, an anaerobic diazotrophic haloalkaliphile from soda-rich habitats.</title>
        <authorList>
            <person name="Sorokin D.Y."/>
            <person name="Merkel A.Y."/>
        </authorList>
    </citation>
    <scope>NUCLEOTIDE SEQUENCE</scope>
    <source>
        <strain evidence="1">24KS-1</strain>
    </source>
</reference>
<dbReference type="AlphaFoldDB" id="A0A9J6RE37"/>
<proteinExistence type="predicted"/>
<dbReference type="EMBL" id="JAPRAT010000020">
    <property type="protein sequence ID" value="MCZ0703638.1"/>
    <property type="molecule type" value="Genomic_DNA"/>
</dbReference>